<feature type="region of interest" description="Disordered" evidence="1">
    <location>
        <begin position="1"/>
        <end position="22"/>
    </location>
</feature>
<reference evidence="2" key="2">
    <citation type="journal article" date="2015" name="Fish Shellfish Immunol.">
        <title>Early steps in the European eel (Anguilla anguilla)-Vibrio vulnificus interaction in the gills: Role of the RtxA13 toxin.</title>
        <authorList>
            <person name="Callol A."/>
            <person name="Pajuelo D."/>
            <person name="Ebbesson L."/>
            <person name="Teles M."/>
            <person name="MacKenzie S."/>
            <person name="Amaro C."/>
        </authorList>
    </citation>
    <scope>NUCLEOTIDE SEQUENCE</scope>
</reference>
<reference evidence="2" key="1">
    <citation type="submission" date="2014-11" db="EMBL/GenBank/DDBJ databases">
        <authorList>
            <person name="Amaro Gonzalez C."/>
        </authorList>
    </citation>
    <scope>NUCLEOTIDE SEQUENCE</scope>
</reference>
<organism evidence="2">
    <name type="scientific">Anguilla anguilla</name>
    <name type="common">European freshwater eel</name>
    <name type="synonym">Muraena anguilla</name>
    <dbReference type="NCBI Taxonomy" id="7936"/>
    <lineage>
        <taxon>Eukaryota</taxon>
        <taxon>Metazoa</taxon>
        <taxon>Chordata</taxon>
        <taxon>Craniata</taxon>
        <taxon>Vertebrata</taxon>
        <taxon>Euteleostomi</taxon>
        <taxon>Actinopterygii</taxon>
        <taxon>Neopterygii</taxon>
        <taxon>Teleostei</taxon>
        <taxon>Anguilliformes</taxon>
        <taxon>Anguillidae</taxon>
        <taxon>Anguilla</taxon>
    </lineage>
</organism>
<sequence length="51" mass="5327">MATKPKNSQSGLLLPASGTSSSDAALLPFSPSVCNIFDVTEEVTLAQEMNK</sequence>
<dbReference type="EMBL" id="GBXM01019938">
    <property type="protein sequence ID" value="JAH88639.1"/>
    <property type="molecule type" value="Transcribed_RNA"/>
</dbReference>
<evidence type="ECO:0000313" key="2">
    <source>
        <dbReference type="EMBL" id="JAH88639.1"/>
    </source>
</evidence>
<dbReference type="AlphaFoldDB" id="A0A0E9WE13"/>
<evidence type="ECO:0000256" key="1">
    <source>
        <dbReference type="SAM" id="MobiDB-lite"/>
    </source>
</evidence>
<protein>
    <submittedName>
        <fullName evidence="2">Uncharacterized protein</fullName>
    </submittedName>
</protein>
<accession>A0A0E9WE13</accession>
<name>A0A0E9WE13_ANGAN</name>
<proteinExistence type="predicted"/>